<protein>
    <submittedName>
        <fullName evidence="2">Uncharacterized protein</fullName>
    </submittedName>
</protein>
<evidence type="ECO:0000313" key="2">
    <source>
        <dbReference type="EMBL" id="KAJ8020477.1"/>
    </source>
</evidence>
<feature type="region of interest" description="Disordered" evidence="1">
    <location>
        <begin position="53"/>
        <end position="93"/>
    </location>
</feature>
<comment type="caution">
    <text evidence="2">The sequence shown here is derived from an EMBL/GenBank/DDBJ whole genome shotgun (WGS) entry which is preliminary data.</text>
</comment>
<feature type="region of interest" description="Disordered" evidence="1">
    <location>
        <begin position="154"/>
        <end position="185"/>
    </location>
</feature>
<feature type="compositionally biased region" description="Low complexity" evidence="1">
    <location>
        <begin position="55"/>
        <end position="65"/>
    </location>
</feature>
<name>A0A9Q1BDC7_HOLLE</name>
<proteinExistence type="predicted"/>
<dbReference type="AlphaFoldDB" id="A0A9Q1BDC7"/>
<dbReference type="Proteomes" id="UP001152320">
    <property type="component" value="Chromosome 22"/>
</dbReference>
<feature type="compositionally biased region" description="Basic and acidic residues" evidence="1">
    <location>
        <begin position="68"/>
        <end position="92"/>
    </location>
</feature>
<evidence type="ECO:0000313" key="3">
    <source>
        <dbReference type="Proteomes" id="UP001152320"/>
    </source>
</evidence>
<dbReference type="OrthoDB" id="10050556at2759"/>
<gene>
    <name evidence="2" type="ORF">HOLleu_40076</name>
</gene>
<keyword evidence="3" id="KW-1185">Reference proteome</keyword>
<reference evidence="2" key="1">
    <citation type="submission" date="2021-10" db="EMBL/GenBank/DDBJ databases">
        <title>Tropical sea cucumber genome reveals ecological adaptation and Cuvierian tubules defense mechanism.</title>
        <authorList>
            <person name="Chen T."/>
        </authorList>
    </citation>
    <scope>NUCLEOTIDE SEQUENCE</scope>
    <source>
        <strain evidence="2">Nanhai2018</strain>
        <tissue evidence="2">Muscle</tissue>
    </source>
</reference>
<accession>A0A9Q1BDC7</accession>
<evidence type="ECO:0000256" key="1">
    <source>
        <dbReference type="SAM" id="MobiDB-lite"/>
    </source>
</evidence>
<sequence>MDIDSALNELGMLSAITDSRKDYQTEQEKSKESSCFHVVTANPQFVVNIGAVQHKTSSSKKSSQKVGESGDHTDSAKTDSSHLERAANDHRSYKVSGRLHHRYFFRPYLKNGSPRRHLGIVKEIQNRSRDGHFHIRLPPPAEATLTQAMASMNIERESTSSRPRNSLRNPPLDIRNRTGLRAHAR</sequence>
<dbReference type="EMBL" id="JAIZAY010000022">
    <property type="protein sequence ID" value="KAJ8020477.1"/>
    <property type="molecule type" value="Genomic_DNA"/>
</dbReference>
<organism evidence="2 3">
    <name type="scientific">Holothuria leucospilota</name>
    <name type="common">Black long sea cucumber</name>
    <name type="synonym">Mertensiothuria leucospilota</name>
    <dbReference type="NCBI Taxonomy" id="206669"/>
    <lineage>
        <taxon>Eukaryota</taxon>
        <taxon>Metazoa</taxon>
        <taxon>Echinodermata</taxon>
        <taxon>Eleutherozoa</taxon>
        <taxon>Echinozoa</taxon>
        <taxon>Holothuroidea</taxon>
        <taxon>Aspidochirotacea</taxon>
        <taxon>Aspidochirotida</taxon>
        <taxon>Holothuriidae</taxon>
        <taxon>Holothuria</taxon>
    </lineage>
</organism>